<dbReference type="Gene3D" id="3.40.50.1000">
    <property type="entry name" value="HAD superfamily/HAD-like"/>
    <property type="match status" value="1"/>
</dbReference>
<dbReference type="Pfam" id="PF00403">
    <property type="entry name" value="HMA"/>
    <property type="match status" value="1"/>
</dbReference>
<feature type="transmembrane region" description="Helical" evidence="14">
    <location>
        <begin position="125"/>
        <end position="143"/>
    </location>
</feature>
<dbReference type="PANTHER" id="PTHR48085">
    <property type="entry name" value="CADMIUM/ZINC-TRANSPORTING ATPASE HMA2-RELATED"/>
    <property type="match status" value="1"/>
</dbReference>
<dbReference type="InterPro" id="IPR008250">
    <property type="entry name" value="ATPase_P-typ_transduc_dom_A_sf"/>
</dbReference>
<dbReference type="InterPro" id="IPR001757">
    <property type="entry name" value="P_typ_ATPase"/>
</dbReference>
<keyword evidence="4" id="KW-0597">Phosphoprotein</keyword>
<dbReference type="SUPFAM" id="SSF56784">
    <property type="entry name" value="HAD-like"/>
    <property type="match status" value="1"/>
</dbReference>
<dbReference type="GO" id="GO:0046872">
    <property type="term" value="F:metal ion binding"/>
    <property type="evidence" value="ECO:0007669"/>
    <property type="project" value="UniProtKB-KW"/>
</dbReference>
<proteinExistence type="inferred from homology"/>
<dbReference type="InterPro" id="IPR023299">
    <property type="entry name" value="ATPase_P-typ_cyto_dom_N"/>
</dbReference>
<evidence type="ECO:0000259" key="15">
    <source>
        <dbReference type="PROSITE" id="PS50846"/>
    </source>
</evidence>
<dbReference type="SUPFAM" id="SSF81665">
    <property type="entry name" value="Calcium ATPase, transmembrane domain M"/>
    <property type="match status" value="1"/>
</dbReference>
<dbReference type="EMBL" id="JRPD02000015">
    <property type="protein sequence ID" value="TLD99785.1"/>
    <property type="molecule type" value="Genomic_DNA"/>
</dbReference>
<keyword evidence="6 14" id="KW-0479">Metal-binding</keyword>
<evidence type="ECO:0000256" key="9">
    <source>
        <dbReference type="ARBA" id="ARBA00022967"/>
    </source>
</evidence>
<dbReference type="Pfam" id="PF00702">
    <property type="entry name" value="Hydrolase"/>
    <property type="match status" value="1"/>
</dbReference>
<dbReference type="InterPro" id="IPR023214">
    <property type="entry name" value="HAD_sf"/>
</dbReference>
<dbReference type="Proteomes" id="UP000255139">
    <property type="component" value="Unassembled WGS sequence"/>
</dbReference>
<dbReference type="SUPFAM" id="SSF81653">
    <property type="entry name" value="Calcium ATPase, transduction domain A"/>
    <property type="match status" value="1"/>
</dbReference>
<gene>
    <name evidence="16" type="primary">cadA</name>
    <name evidence="17" type="ORF">LS73_006860</name>
    <name evidence="16" type="ORF">NCTC12714_01792</name>
</gene>
<feature type="transmembrane region" description="Helical" evidence="14">
    <location>
        <begin position="711"/>
        <end position="730"/>
    </location>
</feature>
<dbReference type="InterPro" id="IPR051014">
    <property type="entry name" value="Cation_Transport_ATPase_IB"/>
</dbReference>
<dbReference type="InterPro" id="IPR036163">
    <property type="entry name" value="HMA_dom_sf"/>
</dbReference>
<feature type="transmembrane region" description="Helical" evidence="14">
    <location>
        <begin position="330"/>
        <end position="349"/>
    </location>
</feature>
<keyword evidence="3 14" id="KW-1003">Cell membrane</keyword>
<evidence type="ECO:0000256" key="11">
    <source>
        <dbReference type="ARBA" id="ARBA00023136"/>
    </source>
</evidence>
<keyword evidence="11 14" id="KW-0472">Membrane</keyword>
<protein>
    <recommendedName>
        <fullName evidence="12">P-type Zn(2+) transporter</fullName>
        <ecNumber evidence="12">7.2.2.12</ecNumber>
    </recommendedName>
</protein>
<evidence type="ECO:0000256" key="4">
    <source>
        <dbReference type="ARBA" id="ARBA00022553"/>
    </source>
</evidence>
<evidence type="ECO:0000313" key="18">
    <source>
        <dbReference type="Proteomes" id="UP000029922"/>
    </source>
</evidence>
<name>A0A099TZG0_9HELI</name>
<dbReference type="RefSeq" id="WP_034558564.1">
    <property type="nucleotide sequence ID" value="NZ_FZML01000009.1"/>
</dbReference>
<keyword evidence="16" id="KW-0378">Hydrolase</keyword>
<dbReference type="Pfam" id="PF00122">
    <property type="entry name" value="E1-E2_ATPase"/>
    <property type="match status" value="1"/>
</dbReference>
<evidence type="ECO:0000256" key="2">
    <source>
        <dbReference type="ARBA" id="ARBA00006024"/>
    </source>
</evidence>
<dbReference type="NCBIfam" id="TIGR01494">
    <property type="entry name" value="ATPase_P-type"/>
    <property type="match status" value="1"/>
</dbReference>
<dbReference type="GO" id="GO:0016463">
    <property type="term" value="F:P-type zinc transporter activity"/>
    <property type="evidence" value="ECO:0007669"/>
    <property type="project" value="UniProtKB-EC"/>
</dbReference>
<evidence type="ECO:0000256" key="12">
    <source>
        <dbReference type="ARBA" id="ARBA00039097"/>
    </source>
</evidence>
<dbReference type="Gene3D" id="3.30.70.100">
    <property type="match status" value="1"/>
</dbReference>
<dbReference type="Proteomes" id="UP000029922">
    <property type="component" value="Unassembled WGS sequence"/>
</dbReference>
<dbReference type="SFLD" id="SFLDG00002">
    <property type="entry name" value="C1.7:_P-type_atpase_like"/>
    <property type="match status" value="1"/>
</dbReference>
<evidence type="ECO:0000256" key="5">
    <source>
        <dbReference type="ARBA" id="ARBA00022692"/>
    </source>
</evidence>
<dbReference type="SFLD" id="SFLDS00003">
    <property type="entry name" value="Haloacid_Dehalogenase"/>
    <property type="match status" value="1"/>
</dbReference>
<evidence type="ECO:0000256" key="14">
    <source>
        <dbReference type="RuleBase" id="RU362081"/>
    </source>
</evidence>
<dbReference type="SUPFAM" id="SSF55008">
    <property type="entry name" value="HMA, heavy metal-associated domain"/>
    <property type="match status" value="1"/>
</dbReference>
<dbReference type="GO" id="GO:0015086">
    <property type="term" value="F:cadmium ion transmembrane transporter activity"/>
    <property type="evidence" value="ECO:0007669"/>
    <property type="project" value="TreeGrafter"/>
</dbReference>
<evidence type="ECO:0000313" key="17">
    <source>
        <dbReference type="EMBL" id="TLD99785.1"/>
    </source>
</evidence>
<keyword evidence="8 14" id="KW-0067">ATP-binding</keyword>
<evidence type="ECO:0000256" key="6">
    <source>
        <dbReference type="ARBA" id="ARBA00022723"/>
    </source>
</evidence>
<feature type="transmembrane region" description="Helical" evidence="14">
    <location>
        <begin position="163"/>
        <end position="185"/>
    </location>
</feature>
<dbReference type="Gene3D" id="3.40.1110.10">
    <property type="entry name" value="Calcium-transporting ATPase, cytoplasmic domain N"/>
    <property type="match status" value="1"/>
</dbReference>
<organism evidence="16 19">
    <name type="scientific">Helicobacter muridarum</name>
    <dbReference type="NCBI Taxonomy" id="216"/>
    <lineage>
        <taxon>Bacteria</taxon>
        <taxon>Pseudomonadati</taxon>
        <taxon>Campylobacterota</taxon>
        <taxon>Epsilonproteobacteria</taxon>
        <taxon>Campylobacterales</taxon>
        <taxon>Helicobacteraceae</taxon>
        <taxon>Helicobacter</taxon>
    </lineage>
</organism>
<dbReference type="InterPro" id="IPR036412">
    <property type="entry name" value="HAD-like_sf"/>
</dbReference>
<reference evidence="17 18" key="1">
    <citation type="journal article" date="2014" name="Genome Announc.">
        <title>Draft genome sequences of eight enterohepatic helicobacter species isolated from both laboratory and wild rodents.</title>
        <authorList>
            <person name="Sheh A."/>
            <person name="Shen Z."/>
            <person name="Fox J.G."/>
        </authorList>
    </citation>
    <scope>NUCLEOTIDE SEQUENCE [LARGE SCALE GENOMIC DNA]</scope>
    <source>
        <strain evidence="17 18">ST1</strain>
    </source>
</reference>
<evidence type="ECO:0000256" key="7">
    <source>
        <dbReference type="ARBA" id="ARBA00022741"/>
    </source>
</evidence>
<dbReference type="OrthoDB" id="2490525at2"/>
<dbReference type="EC" id="7.2.2.12" evidence="12"/>
<dbReference type="InterPro" id="IPR044492">
    <property type="entry name" value="P_typ_ATPase_HD_dom"/>
</dbReference>
<dbReference type="InterPro" id="IPR059000">
    <property type="entry name" value="ATPase_P-type_domA"/>
</dbReference>
<feature type="domain" description="HMA" evidence="15">
    <location>
        <begin position="1"/>
        <end position="69"/>
    </location>
</feature>
<dbReference type="InterPro" id="IPR023298">
    <property type="entry name" value="ATPase_P-typ_TM_dom_sf"/>
</dbReference>
<evidence type="ECO:0000256" key="1">
    <source>
        <dbReference type="ARBA" id="ARBA00004651"/>
    </source>
</evidence>
<keyword evidence="19" id="KW-1185">Reference proteome</keyword>
<dbReference type="PANTHER" id="PTHR48085:SF5">
    <property type="entry name" value="CADMIUM_ZINC-TRANSPORTING ATPASE HMA4-RELATED"/>
    <property type="match status" value="1"/>
</dbReference>
<dbReference type="SFLD" id="SFLDF00027">
    <property type="entry name" value="p-type_atpase"/>
    <property type="match status" value="1"/>
</dbReference>
<sequence length="755" mass="83705">MQKFKLYNLDCTNCANKIEKKLSSLPYIKTAKINFQTGTLYIQERNEDNKSNLNQSLLSLLQKDIHEVESKVQIKSNQDSKYQDENDANKNEGILLLILISLFGFGLFAKYSDMIFTGNNEDSKYLLFVFFLLIYFLSGKQVFENTYKNLKNKIFFDENSLMFFATFAAICIGEVVEAVAVMIFFKTGELVESLAISKSRNSLNTLMQIIPNIAHKKTLNENELEDIHPEILDIDDVIVVKVGEKIPVDGMIIKGSSHLDMRIINGEPKPLSVKPNDKVIAGAININSPLEIRVEARFQDSNIAKIQDMIENAADNKAKTQKLITRFAKVYMPIIFVFALCIAIIPPFFLGFTQEIWLEWIYRALVVLMVSCPCALVISAPLGYFGAIGIASRHGILVKGSNYLEALANTRNIIFDKTGTLTKGEFAITQIKPNNISKEELLGLASCAESLSNHPIANSIRQAAKTMKINYPSMQECEEISGKGILATYNDKGQGKILIGSAKLLKEYNIDIILDDETNANPADTIIYVATAKIDIDEWQYVGCIHISDSLKDEAKECILKLKELGIANMAILSGDNQASTQHIAKLLTIDRFYGNLLPNQKAEIFSSLKKEYEITTNSTTKERGRFGDSEKIFSSINRHKNNTAFIGDGINDCVVLSLADVGISISGSDNGSNDISKQSADIILTSPTLHSLTKSIEIAKKTQRITWQNIYFALSVKLAIVALGVAGIADMWLAVFGDVGVALLALANALRCAR</sequence>
<dbReference type="InterPro" id="IPR017969">
    <property type="entry name" value="Heavy-metal-associated_CS"/>
</dbReference>
<reference evidence="16 19" key="2">
    <citation type="submission" date="2018-06" db="EMBL/GenBank/DDBJ databases">
        <authorList>
            <consortium name="Pathogen Informatics"/>
            <person name="Doyle S."/>
        </authorList>
    </citation>
    <scope>NUCLEOTIDE SEQUENCE [LARGE SCALE GENOMIC DNA]</scope>
    <source>
        <strain evidence="16 19">NCTC12714</strain>
    </source>
</reference>
<dbReference type="InterPro" id="IPR027256">
    <property type="entry name" value="P-typ_ATPase_IB"/>
</dbReference>
<evidence type="ECO:0000313" key="19">
    <source>
        <dbReference type="Proteomes" id="UP000255139"/>
    </source>
</evidence>
<feature type="transmembrane region" description="Helical" evidence="14">
    <location>
        <begin position="736"/>
        <end position="754"/>
    </location>
</feature>
<comment type="subcellular location">
    <subcellularLocation>
        <location evidence="1">Cell membrane</location>
        <topology evidence="1">Multi-pass membrane protein</topology>
    </subcellularLocation>
</comment>
<evidence type="ECO:0000256" key="10">
    <source>
        <dbReference type="ARBA" id="ARBA00022989"/>
    </source>
</evidence>
<dbReference type="PROSITE" id="PS00154">
    <property type="entry name" value="ATPASE_E1_E2"/>
    <property type="match status" value="1"/>
</dbReference>
<dbReference type="GO" id="GO:0016887">
    <property type="term" value="F:ATP hydrolysis activity"/>
    <property type="evidence" value="ECO:0007669"/>
    <property type="project" value="InterPro"/>
</dbReference>
<keyword evidence="9" id="KW-1278">Translocase</keyword>
<dbReference type="PRINTS" id="PR00119">
    <property type="entry name" value="CATATPASE"/>
</dbReference>
<evidence type="ECO:0000313" key="16">
    <source>
        <dbReference type="EMBL" id="STQ86981.1"/>
    </source>
</evidence>
<dbReference type="CDD" id="cd00371">
    <property type="entry name" value="HMA"/>
    <property type="match status" value="1"/>
</dbReference>
<feature type="transmembrane region" description="Helical" evidence="14">
    <location>
        <begin position="94"/>
        <end position="113"/>
    </location>
</feature>
<evidence type="ECO:0000256" key="13">
    <source>
        <dbReference type="ARBA" id="ARBA00047308"/>
    </source>
</evidence>
<dbReference type="EMBL" id="UGJE01000002">
    <property type="protein sequence ID" value="STQ86981.1"/>
    <property type="molecule type" value="Genomic_DNA"/>
</dbReference>
<evidence type="ECO:0000256" key="3">
    <source>
        <dbReference type="ARBA" id="ARBA00022475"/>
    </source>
</evidence>
<evidence type="ECO:0000256" key="8">
    <source>
        <dbReference type="ARBA" id="ARBA00022840"/>
    </source>
</evidence>
<dbReference type="GO" id="GO:0005886">
    <property type="term" value="C:plasma membrane"/>
    <property type="evidence" value="ECO:0007669"/>
    <property type="project" value="UniProtKB-SubCell"/>
</dbReference>
<feature type="transmembrane region" description="Helical" evidence="14">
    <location>
        <begin position="361"/>
        <end position="385"/>
    </location>
</feature>
<keyword evidence="7 14" id="KW-0547">Nucleotide-binding</keyword>
<dbReference type="InterPro" id="IPR006121">
    <property type="entry name" value="HMA_dom"/>
</dbReference>
<accession>A0A099TZG0</accession>
<comment type="similarity">
    <text evidence="2 14">Belongs to the cation transport ATPase (P-type) (TC 3.A.3) family. Type IB subfamily.</text>
</comment>
<comment type="catalytic activity">
    <reaction evidence="13">
        <text>Zn(2+)(in) + ATP + H2O = Zn(2+)(out) + ADP + phosphate + H(+)</text>
        <dbReference type="Rhea" id="RHEA:20621"/>
        <dbReference type="ChEBI" id="CHEBI:15377"/>
        <dbReference type="ChEBI" id="CHEBI:15378"/>
        <dbReference type="ChEBI" id="CHEBI:29105"/>
        <dbReference type="ChEBI" id="CHEBI:30616"/>
        <dbReference type="ChEBI" id="CHEBI:43474"/>
        <dbReference type="ChEBI" id="CHEBI:456216"/>
        <dbReference type="EC" id="7.2.2.12"/>
    </reaction>
</comment>
<dbReference type="PROSITE" id="PS01047">
    <property type="entry name" value="HMA_1"/>
    <property type="match status" value="1"/>
</dbReference>
<dbReference type="NCBIfam" id="TIGR01525">
    <property type="entry name" value="ATPase-IB_hvy"/>
    <property type="match status" value="1"/>
</dbReference>
<dbReference type="PROSITE" id="PS50846">
    <property type="entry name" value="HMA_2"/>
    <property type="match status" value="1"/>
</dbReference>
<dbReference type="PRINTS" id="PR00941">
    <property type="entry name" value="CDATPASE"/>
</dbReference>
<dbReference type="GO" id="GO:0005524">
    <property type="term" value="F:ATP binding"/>
    <property type="evidence" value="ECO:0007669"/>
    <property type="project" value="UniProtKB-UniRule"/>
</dbReference>
<keyword evidence="10 14" id="KW-1133">Transmembrane helix</keyword>
<dbReference type="Gene3D" id="2.70.150.10">
    <property type="entry name" value="Calcium-transporting ATPase, cytoplasmic transduction domain A"/>
    <property type="match status" value="1"/>
</dbReference>
<dbReference type="InterPro" id="IPR018303">
    <property type="entry name" value="ATPase_P-typ_P_site"/>
</dbReference>
<dbReference type="AlphaFoldDB" id="A0A099TZG0"/>
<keyword evidence="5 14" id="KW-0812">Transmembrane</keyword>
<dbReference type="STRING" id="216.LS73_07175"/>